<keyword evidence="2" id="KW-1185">Reference proteome</keyword>
<reference evidence="1 2" key="1">
    <citation type="submission" date="2019-03" db="EMBL/GenBank/DDBJ databases">
        <authorList>
            <person name="Che Y."/>
            <person name="Zhou L."/>
        </authorList>
    </citation>
    <scope>NUCLEOTIDE SEQUENCE [LARGE SCALE GENOMIC DNA]</scope>
    <source>
        <strain evidence="1 2">AIFJ1607</strain>
    </source>
</reference>
<accession>A0A4P7CHG0</accession>
<dbReference type="AlphaFoldDB" id="A0A4P7CHG0"/>
<evidence type="ECO:0000313" key="2">
    <source>
        <dbReference type="Proteomes" id="UP000294444"/>
    </source>
</evidence>
<proteinExistence type="predicted"/>
<name>A0A4P7CHG0_9PAST</name>
<organism evidence="1 2">
    <name type="scientific">Actinobacillus indolicus</name>
    <dbReference type="NCBI Taxonomy" id="51049"/>
    <lineage>
        <taxon>Bacteria</taxon>
        <taxon>Pseudomonadati</taxon>
        <taxon>Pseudomonadota</taxon>
        <taxon>Gammaproteobacteria</taxon>
        <taxon>Pasteurellales</taxon>
        <taxon>Pasteurellaceae</taxon>
        <taxon>Actinobacillus</taxon>
    </lineage>
</organism>
<dbReference type="EMBL" id="CP038145">
    <property type="protein sequence ID" value="QBQ63495.1"/>
    <property type="molecule type" value="Genomic_DNA"/>
</dbReference>
<dbReference type="KEGG" id="aio:EXH44_04210"/>
<gene>
    <name evidence="1" type="ORF">EXH44_04210</name>
</gene>
<protein>
    <submittedName>
        <fullName evidence="1">DUF2729 domain-containing protein</fullName>
    </submittedName>
</protein>
<sequence>MFRQFTYKKTDQVVGFSKKFANLFKKAITLIF</sequence>
<evidence type="ECO:0000313" key="1">
    <source>
        <dbReference type="EMBL" id="QBQ63495.1"/>
    </source>
</evidence>
<dbReference type="Proteomes" id="UP000294444">
    <property type="component" value="Chromosome"/>
</dbReference>